<dbReference type="InterPro" id="IPR051781">
    <property type="entry name" value="Metallo-dep_Hydrolase"/>
</dbReference>
<dbReference type="PANTHER" id="PTHR43135:SF3">
    <property type="entry name" value="ALPHA-D-RIBOSE 1-METHYLPHOSPHONATE 5-TRIPHOSPHATE DIPHOSPHATASE"/>
    <property type="match status" value="1"/>
</dbReference>
<reference evidence="3" key="1">
    <citation type="submission" date="2015-11" db="EMBL/GenBank/DDBJ databases">
        <authorList>
            <person name="Varghese N."/>
        </authorList>
    </citation>
    <scope>NUCLEOTIDE SEQUENCE [LARGE SCALE GENOMIC DNA]</scope>
    <source>
        <strain evidence="3">JGI-23</strain>
    </source>
</reference>
<feature type="domain" description="Amidohydrolase-related" evidence="1">
    <location>
        <begin position="345"/>
        <end position="433"/>
    </location>
</feature>
<dbReference type="RefSeq" id="WP_092350101.1">
    <property type="nucleotide sequence ID" value="NZ_CZVW01000013.1"/>
</dbReference>
<accession>A0A0P1NUN5</accession>
<dbReference type="SUPFAM" id="SSF51338">
    <property type="entry name" value="Composite domain of metallo-dependent hydrolases"/>
    <property type="match status" value="2"/>
</dbReference>
<dbReference type="SUPFAM" id="SSF51556">
    <property type="entry name" value="Metallo-dependent hydrolases"/>
    <property type="match status" value="1"/>
</dbReference>
<gene>
    <name evidence="2" type="ORF">JGI23_01291</name>
</gene>
<dbReference type="InterPro" id="IPR011059">
    <property type="entry name" value="Metal-dep_hydrolase_composite"/>
</dbReference>
<dbReference type="InterPro" id="IPR032466">
    <property type="entry name" value="Metal_Hydrolase"/>
</dbReference>
<evidence type="ECO:0000313" key="2">
    <source>
        <dbReference type="EMBL" id="CUT02620.1"/>
    </source>
</evidence>
<name>A0A0P1NUN5_9BACT</name>
<dbReference type="Gene3D" id="2.30.40.10">
    <property type="entry name" value="Urease, subunit C, domain 1"/>
    <property type="match status" value="1"/>
</dbReference>
<dbReference type="Gene3D" id="3.20.20.140">
    <property type="entry name" value="Metal-dependent hydrolases"/>
    <property type="match status" value="2"/>
</dbReference>
<dbReference type="GO" id="GO:0016810">
    <property type="term" value="F:hydrolase activity, acting on carbon-nitrogen (but not peptide) bonds"/>
    <property type="evidence" value="ECO:0007669"/>
    <property type="project" value="InterPro"/>
</dbReference>
<protein>
    <submittedName>
        <fullName evidence="2">Imidazolonepropionase</fullName>
    </submittedName>
</protein>
<dbReference type="AlphaFoldDB" id="A0A0P1NUN5"/>
<feature type="domain" description="Amidohydrolase-related" evidence="1">
    <location>
        <begin position="628"/>
        <end position="947"/>
    </location>
</feature>
<dbReference type="EMBL" id="CZVW01000013">
    <property type="protein sequence ID" value="CUT02620.1"/>
    <property type="molecule type" value="Genomic_DNA"/>
</dbReference>
<dbReference type="PANTHER" id="PTHR43135">
    <property type="entry name" value="ALPHA-D-RIBOSE 1-METHYLPHOSPHONATE 5-TRIPHOSPHATE DIPHOSPHATASE"/>
    <property type="match status" value="1"/>
</dbReference>
<sequence>MRKIFYLLLIPALMLAQEQTKPVEGLRDNPPKVYALTNVKIVQSPEKTIEKGTVVIRDGVIESVGANVQIPSDAQVIDLSGKVIYPGFIDLYTSYGLPKQRERAQTQQVGFQQQQAETKKGAENWNPNVLSSKLALNEFAPDQKEAERLRSQGFTVVLSVPQEGIFRGKSVLVMLADGKAPNDVVIKPAVAQHIAFIRGFGRDVYPNSLMGNIALIRQTFYDAKWYASAWDAFSKNPSLQKPEVNSSLEALQSSLKGEPVTFEANDELDFLRCAKIAKEFSLNAWIIGSGYEYRRVDAIKNTGYPVILPVNFPKPPDVENPDDADAIDLRTLKHWYNAPENPKRLNDAGVTFAFTTYRLENPAEFLQKVREAVERGLPENVALSALTLTPAKLLGLDKILGSVESGKMANFIITDKNIFDEDSKILQVWIAGEKYDVEGMPEFDPRGEWRAKINNDTLNINISGQIKNLRGRVRSGNKSVNLVKVSLFDNNLTLAFNGDSVGIKGIVRISAFVRKGTMEGYAEVSGGERFVFSAVKISEPRDERPRQLKKVKFESIPVTYPDGAFGFSKLPEQPEYVLIKNATIWTCSERGKLENADMLVHRGVIEKIGKNLEAPKGAVIIDATGKHVTPGIIDAHSHTAISGGVNESTQAITAEVRIQDVINSDDINIYRQLAGGVTAANVLHGSANPIGGQNAVLKYRWGLLPDELIFKEAPAGIKFALGENVKQSNWGDRYTTRYPQTRMGVEQIIRDAFKAALDYEKAWNTYREESKKKVLIPPRKDLQLEALLEILKGQRLVHAHSYRQDEILMLLRVAEDFGFRIATLQHVLEGYKIAEAIAKHGAGASTFSDWWAYKFEVYDAIPHNGALMEKVGVITSFNSDSDELARRLNLEAAKAVKYGGLSEEDALKLVTINPAKQLRIDKYVGSLEPGKHADFVIWSGNPLSTYTVCEQTWIEGRKYFDRNEDLKMREEAKKLRDFIIQKIFEVKSSARPQPQFATQPN</sequence>
<evidence type="ECO:0000313" key="3">
    <source>
        <dbReference type="Proteomes" id="UP000199197"/>
    </source>
</evidence>
<dbReference type="Proteomes" id="UP000199197">
    <property type="component" value="Unassembled WGS sequence"/>
</dbReference>
<dbReference type="OrthoDB" id="9802793at2"/>
<keyword evidence="3" id="KW-1185">Reference proteome</keyword>
<proteinExistence type="predicted"/>
<dbReference type="CDD" id="cd01309">
    <property type="entry name" value="Met_dep_hydrolase_C"/>
    <property type="match status" value="1"/>
</dbReference>
<evidence type="ECO:0000259" key="1">
    <source>
        <dbReference type="Pfam" id="PF01979"/>
    </source>
</evidence>
<organism evidence="2 3">
    <name type="scientific">Candidatus Chryseopegocella kryptomonas</name>
    <dbReference type="NCBI Taxonomy" id="1633643"/>
    <lineage>
        <taxon>Bacteria</taxon>
        <taxon>Pseudomonadati</taxon>
        <taxon>Candidatus Kryptoniota</taxon>
        <taxon>Candidatus Chryseopegocella</taxon>
    </lineage>
</organism>
<dbReference type="InterPro" id="IPR006680">
    <property type="entry name" value="Amidohydro-rel"/>
</dbReference>
<dbReference type="Pfam" id="PF01979">
    <property type="entry name" value="Amidohydro_1"/>
    <property type="match status" value="2"/>
</dbReference>